<comment type="caution">
    <text evidence="5">The sequence shown here is derived from an EMBL/GenBank/DDBJ whole genome shotgun (WGS) entry which is preliminary data.</text>
</comment>
<dbReference type="STRING" id="1214573.A0A0G2F8J2"/>
<dbReference type="Proteomes" id="UP000034680">
    <property type="component" value="Unassembled WGS sequence"/>
</dbReference>
<name>A0A0G2F8J2_9PEZI</name>
<feature type="domain" description="FAD-binding FR-type" evidence="4">
    <location>
        <begin position="50"/>
        <end position="183"/>
    </location>
</feature>
<dbReference type="SUPFAM" id="SSF63380">
    <property type="entry name" value="Riboflavin synthase domain-like"/>
    <property type="match status" value="1"/>
</dbReference>
<keyword evidence="1" id="KW-0560">Oxidoreductase</keyword>
<dbReference type="InterPro" id="IPR017927">
    <property type="entry name" value="FAD-bd_FR_type"/>
</dbReference>
<dbReference type="CDD" id="cd00322">
    <property type="entry name" value="FNR_like"/>
    <property type="match status" value="1"/>
</dbReference>
<organism evidence="5 6">
    <name type="scientific">Diaporthe ampelina</name>
    <dbReference type="NCBI Taxonomy" id="1214573"/>
    <lineage>
        <taxon>Eukaryota</taxon>
        <taxon>Fungi</taxon>
        <taxon>Dikarya</taxon>
        <taxon>Ascomycota</taxon>
        <taxon>Pezizomycotina</taxon>
        <taxon>Sordariomycetes</taxon>
        <taxon>Sordariomycetidae</taxon>
        <taxon>Diaporthales</taxon>
        <taxon>Diaporthaceae</taxon>
        <taxon>Diaporthe</taxon>
    </lineage>
</organism>
<dbReference type="OrthoDB" id="436496at2759"/>
<dbReference type="PANTHER" id="PTHR46505">
    <property type="entry name" value="OXIDOREDUCTASE NAD-BINDING DOMAIN-CONTAINING PROTEIN 1"/>
    <property type="match status" value="1"/>
</dbReference>
<gene>
    <name evidence="5" type="ORF">UCDDA912_g09535</name>
</gene>
<evidence type="ECO:0000256" key="2">
    <source>
        <dbReference type="ARBA" id="ARBA00023027"/>
    </source>
</evidence>
<proteinExistence type="predicted"/>
<dbReference type="Gene3D" id="3.40.50.80">
    <property type="entry name" value="Nucleotide-binding domain of ferredoxin-NADP reductase (FNR) module"/>
    <property type="match status" value="1"/>
</dbReference>
<evidence type="ECO:0000313" key="5">
    <source>
        <dbReference type="EMBL" id="KKY30531.1"/>
    </source>
</evidence>
<dbReference type="InterPro" id="IPR039261">
    <property type="entry name" value="FNR_nucleotide-bd"/>
</dbReference>
<dbReference type="AlphaFoldDB" id="A0A0G2F8J2"/>
<reference evidence="5 6" key="2">
    <citation type="submission" date="2015-05" db="EMBL/GenBank/DDBJ databases">
        <authorList>
            <person name="Morales-Cruz A."/>
            <person name="Amrine K.C."/>
            <person name="Cantu D."/>
        </authorList>
    </citation>
    <scope>NUCLEOTIDE SEQUENCE [LARGE SCALE GENOMIC DNA]</scope>
    <source>
        <strain evidence="5">DA912</strain>
    </source>
</reference>
<dbReference type="InterPro" id="IPR052128">
    <property type="entry name" value="Oxidoreductase_NAD-binding"/>
</dbReference>
<dbReference type="SUPFAM" id="SSF52343">
    <property type="entry name" value="Ferredoxin reductase-like, C-terminal NADP-linked domain"/>
    <property type="match status" value="1"/>
</dbReference>
<accession>A0A0G2F8J2</accession>
<keyword evidence="2" id="KW-0520">NAD</keyword>
<feature type="region of interest" description="Disordered" evidence="3">
    <location>
        <begin position="103"/>
        <end position="140"/>
    </location>
</feature>
<evidence type="ECO:0000313" key="6">
    <source>
        <dbReference type="Proteomes" id="UP000034680"/>
    </source>
</evidence>
<sequence length="348" mass="37458">MIISTLKVSNLLRFRGAFTSLKHSTRCICNTTRMAKPDHSERTATEPRDPSLHTVILRQIEEVNPSIRTFVLAIPPSVGSIKFLPGQWLDVFVPGISKPGGFTITSAPSKAQRKPAPPASPSPADGTASSGSPSAAAPAPEPYLELAVQKSPDNPPAQYLWRPISEILSSELRVRVGGSFVWPPPGVQPMTLRKIVFVAGGVGINPLMSIASHLAERPDPRHTVEFLYSTRDPGEGKRDARKILFLERLAGIFNGGGGALKGRLGLFLTPGGGAGAAEEGSGDNLQGIPFKQRRITVEEIAEAVGDDKRFAVVYVCGVPGMTDEFVEKLTSPQGLGLEPHRVLHEKWW</sequence>
<dbReference type="EMBL" id="LCUC01000473">
    <property type="protein sequence ID" value="KKY30531.1"/>
    <property type="molecule type" value="Genomic_DNA"/>
</dbReference>
<dbReference type="PANTHER" id="PTHR46505:SF1">
    <property type="entry name" value="OXIDOREDUCTASE NAD-BINDING DOMAIN-CONTAINING PROTEIN 1"/>
    <property type="match status" value="1"/>
</dbReference>
<protein>
    <submittedName>
        <fullName evidence="5">Putative nadh-cytochrome b-5 reductase</fullName>
    </submittedName>
</protein>
<evidence type="ECO:0000256" key="3">
    <source>
        <dbReference type="SAM" id="MobiDB-lite"/>
    </source>
</evidence>
<evidence type="ECO:0000256" key="1">
    <source>
        <dbReference type="ARBA" id="ARBA00023002"/>
    </source>
</evidence>
<dbReference type="GO" id="GO:0016491">
    <property type="term" value="F:oxidoreductase activity"/>
    <property type="evidence" value="ECO:0007669"/>
    <property type="project" value="UniProtKB-KW"/>
</dbReference>
<dbReference type="GO" id="GO:0005739">
    <property type="term" value="C:mitochondrion"/>
    <property type="evidence" value="ECO:0007669"/>
    <property type="project" value="TreeGrafter"/>
</dbReference>
<dbReference type="InterPro" id="IPR017938">
    <property type="entry name" value="Riboflavin_synthase-like_b-brl"/>
</dbReference>
<feature type="compositionally biased region" description="Low complexity" evidence="3">
    <location>
        <begin position="122"/>
        <end position="138"/>
    </location>
</feature>
<evidence type="ECO:0000259" key="4">
    <source>
        <dbReference type="PROSITE" id="PS51384"/>
    </source>
</evidence>
<keyword evidence="6" id="KW-1185">Reference proteome</keyword>
<reference evidence="5 6" key="1">
    <citation type="submission" date="2015-05" db="EMBL/GenBank/DDBJ databases">
        <title>Distinctive expansion of gene families associated with plant cell wall degradation and secondary metabolism in the genomes of grapevine trunk pathogens.</title>
        <authorList>
            <person name="Lawrence D.P."/>
            <person name="Travadon R."/>
            <person name="Rolshausen P.E."/>
            <person name="Baumgartner K."/>
        </authorList>
    </citation>
    <scope>NUCLEOTIDE SEQUENCE [LARGE SCALE GENOMIC DNA]</scope>
    <source>
        <strain evidence="5">DA912</strain>
    </source>
</reference>
<dbReference type="PROSITE" id="PS51384">
    <property type="entry name" value="FAD_FR"/>
    <property type="match status" value="1"/>
</dbReference>
<dbReference type="Gene3D" id="2.40.30.10">
    <property type="entry name" value="Translation factors"/>
    <property type="match status" value="1"/>
</dbReference>